<dbReference type="KEGG" id="vg:18501647"/>
<sequence length="221" mass="25586">MEESILQTHDKTTLKNIAFDKGLTRRGFNGRNASRMRKQDFIDFILYTQQRETSPSLEDEVVNLFQELIMDDEFRPMVHIMGILNGIHTLQLRTSNGDVRVFERSISDNDSDKDERVPNEEDEVVPNLELKNLIDNTHDIDCKCEECETNNDIKKENLKVQMNVKDLENKITCVVCQTNTRNVIFGPCNHLATCISCSKNPLLKKCPLCRKVFETKNRVFC</sequence>
<dbReference type="CDD" id="cd16649">
    <property type="entry name" value="mRING-HC-C3HC5_CGRF1-like"/>
    <property type="match status" value="1"/>
</dbReference>
<organism evidence="3 4">
    <name type="scientific">Invertebrate iridescent virus 22</name>
    <dbReference type="NCBI Taxonomy" id="345198"/>
    <lineage>
        <taxon>Viruses</taxon>
        <taxon>Varidnaviria</taxon>
        <taxon>Bamfordvirae</taxon>
        <taxon>Nucleocytoviricota</taxon>
        <taxon>Megaviricetes</taxon>
        <taxon>Pimascovirales</taxon>
        <taxon>Pimascovirales incertae sedis</taxon>
        <taxon>Iridoviridae</taxon>
        <taxon>Betairidovirinae</taxon>
        <taxon>Chloriridovirus</taxon>
        <taxon>Chloriridovirus simulium1</taxon>
    </lineage>
</organism>
<proteinExistence type="predicted"/>
<name>W8W1Z5_9VIRU</name>
<evidence type="ECO:0000259" key="2">
    <source>
        <dbReference type="PROSITE" id="PS50089"/>
    </source>
</evidence>
<protein>
    <submittedName>
        <fullName evidence="3">Putative IAP</fullName>
    </submittedName>
</protein>
<evidence type="ECO:0000313" key="4">
    <source>
        <dbReference type="Proteomes" id="UP000141616"/>
    </source>
</evidence>
<accession>W8W1Z5</accession>
<gene>
    <name evidence="3" type="primary">097R</name>
    <name evidence="3" type="ORF">IIV22A_097R</name>
</gene>
<dbReference type="RefSeq" id="YP_009010858.1">
    <property type="nucleotide sequence ID" value="NC_023615.1"/>
</dbReference>
<evidence type="ECO:0000313" key="3">
    <source>
        <dbReference type="EMBL" id="CCV01941.1"/>
    </source>
</evidence>
<dbReference type="Pfam" id="PF13920">
    <property type="entry name" value="zf-C3HC4_3"/>
    <property type="match status" value="1"/>
</dbReference>
<dbReference type="EMBL" id="HF920634">
    <property type="protein sequence ID" value="CCV01941.1"/>
    <property type="molecule type" value="Genomic_DNA"/>
</dbReference>
<dbReference type="Proteomes" id="UP000141616">
    <property type="component" value="Segment"/>
</dbReference>
<reference evidence="3 4" key="1">
    <citation type="submission" date="2013-03" db="EMBL/GenBank/DDBJ databases">
        <title>Genomic and evolutionary features of invertebrate iridoviruse.</title>
        <authorList>
            <person name="Piegu B."/>
            <person name="Guizard S."/>
            <person name="Bideshi D."/>
            <person name="Spears T."/>
            <person name="Federici B."/>
            <person name="Bigot Y."/>
        </authorList>
    </citation>
    <scope>NUCLEOTIDE SEQUENCE [LARGE SCALE GENOMIC DNA]</scope>
    <source>
        <strain evidence="3">IIV22Aberystwyth</strain>
    </source>
</reference>
<dbReference type="InterPro" id="IPR001841">
    <property type="entry name" value="Znf_RING"/>
</dbReference>
<dbReference type="PROSITE" id="PS50089">
    <property type="entry name" value="ZF_RING_2"/>
    <property type="match status" value="1"/>
</dbReference>
<keyword evidence="1" id="KW-0863">Zinc-finger</keyword>
<dbReference type="GO" id="GO:0008270">
    <property type="term" value="F:zinc ion binding"/>
    <property type="evidence" value="ECO:0007669"/>
    <property type="project" value="UniProtKB-KW"/>
</dbReference>
<feature type="domain" description="RING-type" evidence="2">
    <location>
        <begin position="173"/>
        <end position="210"/>
    </location>
</feature>
<evidence type="ECO:0000256" key="1">
    <source>
        <dbReference type="PROSITE-ProRule" id="PRU00175"/>
    </source>
</evidence>
<keyword evidence="1" id="KW-0862">Zinc</keyword>
<dbReference type="SUPFAM" id="SSF57850">
    <property type="entry name" value="RING/U-box"/>
    <property type="match status" value="1"/>
</dbReference>
<keyword evidence="1" id="KW-0479">Metal-binding</keyword>
<dbReference type="InterPro" id="IPR013083">
    <property type="entry name" value="Znf_RING/FYVE/PHD"/>
</dbReference>
<dbReference type="Gene3D" id="3.30.40.10">
    <property type="entry name" value="Zinc/RING finger domain, C3HC4 (zinc finger)"/>
    <property type="match status" value="1"/>
</dbReference>
<dbReference type="GeneID" id="18501647"/>